<sequence length="113" mass="11790">MSADAAPTGTPQVRLRVELVVEIADPAVLTTAALEHLAGAEREAEGVDLRSARSGLAADTDAVATDPAEALSYLVDPFDLVKDVPGVQLAQASWGSEQIEPGAHEDGDWLDEV</sequence>
<accession>A0ABT2K3F3</accession>
<dbReference type="RefSeq" id="WP_260222060.1">
    <property type="nucleotide sequence ID" value="NZ_JAJAGO010000026.1"/>
</dbReference>
<evidence type="ECO:0000313" key="3">
    <source>
        <dbReference type="Proteomes" id="UP001156389"/>
    </source>
</evidence>
<evidence type="ECO:0000313" key="2">
    <source>
        <dbReference type="EMBL" id="MCT2594705.1"/>
    </source>
</evidence>
<feature type="region of interest" description="Disordered" evidence="1">
    <location>
        <begin position="92"/>
        <end position="113"/>
    </location>
</feature>
<protein>
    <submittedName>
        <fullName evidence="2">Uncharacterized protein</fullName>
    </submittedName>
</protein>
<dbReference type="Proteomes" id="UP001156389">
    <property type="component" value="Unassembled WGS sequence"/>
</dbReference>
<name>A0ABT2K3F3_9ACTN</name>
<proteinExistence type="predicted"/>
<dbReference type="EMBL" id="JAJAGO010000026">
    <property type="protein sequence ID" value="MCT2594705.1"/>
    <property type="molecule type" value="Genomic_DNA"/>
</dbReference>
<comment type="caution">
    <text evidence="2">The sequence shown here is derived from an EMBL/GenBank/DDBJ whole genome shotgun (WGS) entry which is preliminary data.</text>
</comment>
<evidence type="ECO:0000256" key="1">
    <source>
        <dbReference type="SAM" id="MobiDB-lite"/>
    </source>
</evidence>
<organism evidence="2 3">
    <name type="scientific">Streptomyces gossypii</name>
    <dbReference type="NCBI Taxonomy" id="2883101"/>
    <lineage>
        <taxon>Bacteria</taxon>
        <taxon>Bacillati</taxon>
        <taxon>Actinomycetota</taxon>
        <taxon>Actinomycetes</taxon>
        <taxon>Kitasatosporales</taxon>
        <taxon>Streptomycetaceae</taxon>
        <taxon>Streptomyces</taxon>
    </lineage>
</organism>
<keyword evidence="3" id="KW-1185">Reference proteome</keyword>
<reference evidence="2 3" key="1">
    <citation type="submission" date="2021-10" db="EMBL/GenBank/DDBJ databases">
        <title>Streptomyces gossypii sp. nov., isolated from soil collected from cotton field.</title>
        <authorList>
            <person name="Ge X."/>
            <person name="Chen X."/>
            <person name="Liu W."/>
        </authorList>
    </citation>
    <scope>NUCLEOTIDE SEQUENCE [LARGE SCALE GENOMIC DNA]</scope>
    <source>
        <strain evidence="2 3">N2-109</strain>
    </source>
</reference>
<gene>
    <name evidence="2" type="ORF">LHJ74_33145</name>
</gene>